<dbReference type="InterPro" id="IPR003766">
    <property type="entry name" value="Uronate_isomerase"/>
</dbReference>
<dbReference type="Gene3D" id="3.20.20.140">
    <property type="entry name" value="Metal-dependent hydrolases"/>
    <property type="match status" value="1"/>
</dbReference>
<evidence type="ECO:0000256" key="7">
    <source>
        <dbReference type="HAMAP-Rule" id="MF_00675"/>
    </source>
</evidence>
<organism evidence="8 9">
    <name type="scientific">Sphingobacterium wenxiniae</name>
    <dbReference type="NCBI Taxonomy" id="683125"/>
    <lineage>
        <taxon>Bacteria</taxon>
        <taxon>Pseudomonadati</taxon>
        <taxon>Bacteroidota</taxon>
        <taxon>Sphingobacteriia</taxon>
        <taxon>Sphingobacteriales</taxon>
        <taxon>Sphingobacteriaceae</taxon>
        <taxon>Sphingobacterium</taxon>
    </lineage>
</organism>
<dbReference type="RefSeq" id="WP_093366476.1">
    <property type="nucleotide sequence ID" value="NZ_FOZZ01000009.1"/>
</dbReference>
<comment type="catalytic activity">
    <reaction evidence="1 7">
        <text>D-glucuronate = D-fructuronate</text>
        <dbReference type="Rhea" id="RHEA:13049"/>
        <dbReference type="ChEBI" id="CHEBI:58720"/>
        <dbReference type="ChEBI" id="CHEBI:59863"/>
        <dbReference type="EC" id="5.3.1.12"/>
    </reaction>
</comment>
<dbReference type="GO" id="GO:0019698">
    <property type="term" value="P:D-galacturonate catabolic process"/>
    <property type="evidence" value="ECO:0007669"/>
    <property type="project" value="TreeGrafter"/>
</dbReference>
<evidence type="ECO:0000256" key="1">
    <source>
        <dbReference type="ARBA" id="ARBA00001165"/>
    </source>
</evidence>
<gene>
    <name evidence="7" type="primary">uxaC</name>
    <name evidence="8" type="ORF">SAMN05660206_10958</name>
</gene>
<dbReference type="EC" id="5.3.1.12" evidence="4 7"/>
<proteinExistence type="inferred from homology"/>
<dbReference type="UniPathway" id="UPA00246"/>
<dbReference type="NCBIfam" id="NF002794">
    <property type="entry name" value="PRK02925.1"/>
    <property type="match status" value="1"/>
</dbReference>
<comment type="catalytic activity">
    <reaction evidence="7">
        <text>aldehydo-D-galacturonate = keto-D-tagaturonate</text>
        <dbReference type="Rhea" id="RHEA:27702"/>
        <dbReference type="ChEBI" id="CHEBI:12952"/>
        <dbReference type="ChEBI" id="CHEBI:17886"/>
    </reaction>
</comment>
<keyword evidence="9" id="KW-1185">Reference proteome</keyword>
<dbReference type="PANTHER" id="PTHR30068:SF4">
    <property type="entry name" value="URONATE ISOMERASE"/>
    <property type="match status" value="1"/>
</dbReference>
<evidence type="ECO:0000256" key="4">
    <source>
        <dbReference type="ARBA" id="ARBA00012546"/>
    </source>
</evidence>
<dbReference type="AlphaFoldDB" id="A0A1I6UKI6"/>
<dbReference type="GO" id="GO:0008880">
    <property type="term" value="F:glucuronate isomerase activity"/>
    <property type="evidence" value="ECO:0007669"/>
    <property type="project" value="UniProtKB-UniRule"/>
</dbReference>
<dbReference type="Pfam" id="PF02614">
    <property type="entry name" value="UxaC"/>
    <property type="match status" value="1"/>
</dbReference>
<dbReference type="STRING" id="683125.SAMN05660206_10958"/>
<evidence type="ECO:0000256" key="2">
    <source>
        <dbReference type="ARBA" id="ARBA00004892"/>
    </source>
</evidence>
<dbReference type="Proteomes" id="UP000198785">
    <property type="component" value="Unassembled WGS sequence"/>
</dbReference>
<comment type="similarity">
    <text evidence="3 7">Belongs to the metallo-dependent hydrolases superfamily. Uronate isomerase family.</text>
</comment>
<dbReference type="EMBL" id="FOZZ01000009">
    <property type="protein sequence ID" value="SFT01874.1"/>
    <property type="molecule type" value="Genomic_DNA"/>
</dbReference>
<evidence type="ECO:0000256" key="5">
    <source>
        <dbReference type="ARBA" id="ARBA00020555"/>
    </source>
</evidence>
<keyword evidence="6 7" id="KW-0413">Isomerase</keyword>
<dbReference type="Gene3D" id="1.10.2020.10">
    <property type="entry name" value="uronate isomerase, domain 2, chain A"/>
    <property type="match status" value="1"/>
</dbReference>
<reference evidence="8 9" key="1">
    <citation type="submission" date="2016-10" db="EMBL/GenBank/DDBJ databases">
        <authorList>
            <person name="de Groot N.N."/>
        </authorList>
    </citation>
    <scope>NUCLEOTIDE SEQUENCE [LARGE SCALE GENOMIC DNA]</scope>
    <source>
        <strain evidence="8 9">DSM 22789</strain>
    </source>
</reference>
<dbReference type="InterPro" id="IPR032466">
    <property type="entry name" value="Metal_Hydrolase"/>
</dbReference>
<sequence length="471" mass="54728">MQNFLDDNFLLHNDIAEDLFHNYAKSQPIIDYHNHLSPQEVAENKKFENLTQAWLYGDHYKWRAMRANGIDEHYITGQASDKEKFLKWAETVPYTVRNPLYHWTHLELQRYFGITELLSPKTAENIYEQASAQLQAETHSTRDLLQQMNVKVICTTDDPIDSLIHHQTFAQEQSSFQMFPAFRPDKAMQTEQPQVFNTYIDKLAEVSNREISDFQTYLDALKARHDFFATQGCCVSDHGLSHLYADDYTEDEVAQIFQKIRKQELITTEECNKFKSAMLVYFAEWDHEKGWVQQYHVGAFRNTNSRKFNELGADTGWDSIGDFKQGEALVRFLDRLDKENKLAKTILYNLNAVDNDLFAAMTGNFNDGSVVGKIQFGSAWWFHDQLDGMTKQINALSNIGLISRFIGMLTDSRSFLSFPRHEYFRRLLCNIFAEDIQKGLIPNDIPWIGSMIADICYHNAKNYFPFNDSAV</sequence>
<evidence type="ECO:0000313" key="8">
    <source>
        <dbReference type="EMBL" id="SFT01874.1"/>
    </source>
</evidence>
<evidence type="ECO:0000256" key="6">
    <source>
        <dbReference type="ARBA" id="ARBA00023235"/>
    </source>
</evidence>
<evidence type="ECO:0000313" key="9">
    <source>
        <dbReference type="Proteomes" id="UP000198785"/>
    </source>
</evidence>
<dbReference type="SUPFAM" id="SSF51556">
    <property type="entry name" value="Metallo-dependent hydrolases"/>
    <property type="match status" value="1"/>
</dbReference>
<protein>
    <recommendedName>
        <fullName evidence="5 7">Uronate isomerase</fullName>
        <ecNumber evidence="4 7">5.3.1.12</ecNumber>
    </recommendedName>
    <alternativeName>
        <fullName evidence="7">Glucuronate isomerase</fullName>
    </alternativeName>
    <alternativeName>
        <fullName evidence="7">Uronic isomerase</fullName>
    </alternativeName>
</protein>
<dbReference type="GO" id="GO:0042840">
    <property type="term" value="P:D-glucuronate catabolic process"/>
    <property type="evidence" value="ECO:0007669"/>
    <property type="project" value="TreeGrafter"/>
</dbReference>
<dbReference type="OrthoDB" id="9766564at2"/>
<accession>A0A1I6UKI6</accession>
<dbReference type="HAMAP" id="MF_00675">
    <property type="entry name" value="UxaC"/>
    <property type="match status" value="1"/>
</dbReference>
<comment type="pathway">
    <text evidence="2 7">Carbohydrate metabolism; pentose and glucuronate interconversion.</text>
</comment>
<evidence type="ECO:0000256" key="3">
    <source>
        <dbReference type="ARBA" id="ARBA00008397"/>
    </source>
</evidence>
<name>A0A1I6UKI6_9SPHI</name>
<dbReference type="PANTHER" id="PTHR30068">
    <property type="entry name" value="URONATE ISOMERASE"/>
    <property type="match status" value="1"/>
</dbReference>